<evidence type="ECO:0000313" key="2">
    <source>
        <dbReference type="EMBL" id="KAF2970621.1"/>
    </source>
</evidence>
<feature type="compositionally biased region" description="Basic and acidic residues" evidence="1">
    <location>
        <begin position="154"/>
        <end position="165"/>
    </location>
</feature>
<keyword evidence="3" id="KW-1185">Reference proteome</keyword>
<feature type="compositionally biased region" description="Basic and acidic residues" evidence="1">
    <location>
        <begin position="213"/>
        <end position="225"/>
    </location>
</feature>
<name>A0A7C8IRQ1_9PEZI</name>
<protein>
    <submittedName>
        <fullName evidence="2">Uncharacterized protein</fullName>
    </submittedName>
</protein>
<feature type="compositionally biased region" description="Low complexity" evidence="1">
    <location>
        <begin position="281"/>
        <end position="304"/>
    </location>
</feature>
<feature type="compositionally biased region" description="Polar residues" evidence="1">
    <location>
        <begin position="93"/>
        <end position="102"/>
    </location>
</feature>
<feature type="region of interest" description="Disordered" evidence="1">
    <location>
        <begin position="1"/>
        <end position="229"/>
    </location>
</feature>
<feature type="region of interest" description="Disordered" evidence="1">
    <location>
        <begin position="473"/>
        <end position="506"/>
    </location>
</feature>
<dbReference type="AlphaFoldDB" id="A0A7C8IRQ1"/>
<feature type="compositionally biased region" description="Basic and acidic residues" evidence="1">
    <location>
        <begin position="78"/>
        <end position="89"/>
    </location>
</feature>
<gene>
    <name evidence="2" type="ORF">GQX73_g2947</name>
</gene>
<proteinExistence type="predicted"/>
<accession>A0A7C8IRQ1</accession>
<feature type="region of interest" description="Disordered" evidence="1">
    <location>
        <begin position="279"/>
        <end position="371"/>
    </location>
</feature>
<feature type="compositionally biased region" description="Basic and acidic residues" evidence="1">
    <location>
        <begin position="26"/>
        <end position="36"/>
    </location>
</feature>
<sequence length="606" mass="65152">MAPRGAAQKGTVKSKYLKKVHANPKSVDKKKQEVKPPRPTSPKKPVKKPIYSPNVSSSELSDFTADEEEPRVVHYAKLKKDEDEKKKGGDPPASTSTTSLKTPRQLRAERRAAEIRGEDFTDDEKSGKKAKVEDKKPVAKKPRGRKRKQPAPDAETKGGDAKEKTAAGTEPENQDPANKKASSSNAKGTDLLGQRPKRLKQKQQDPSADAEGEYVKDEQAPDAKVEIPLPLTDAAQVVAVSTGKAGESASDSDSDSDGDSNISISSETKALFRHLIPPVRSYSPAPTSSSSSAASEAAVEDSSPSPKPFILPIPLKNPFNLSTGKESSSSSSSPPPQVGKDPFASLSDADPSSSSSSSSSSPSPENVALPAQELKNPFAVYTSTKQKLKGSIFNNKRPVPVAEWPAELAGFARQEHLARQITSKKPVEAGPRKNILSNERPIPVADLAGFAKQLRLAMQNMPDNLARVGQNLTSETPASSPVPLEEHDDSKDDSDSEMIDEEEKSPWLVNPHSKVLDDFLSGHLRKIAQTLNFMIRAKASGINVDDTDALAAVTPEQWDQLAEVPDDAADIMVQNLLSLPASDMSILAERASILRDDLLELGITIT</sequence>
<feature type="compositionally biased region" description="Basic residues" evidence="1">
    <location>
        <begin position="138"/>
        <end position="149"/>
    </location>
</feature>
<dbReference type="EMBL" id="WUBL01000020">
    <property type="protein sequence ID" value="KAF2970621.1"/>
    <property type="molecule type" value="Genomic_DNA"/>
</dbReference>
<dbReference type="Proteomes" id="UP000481858">
    <property type="component" value="Unassembled WGS sequence"/>
</dbReference>
<feature type="region of interest" description="Disordered" evidence="1">
    <location>
        <begin position="241"/>
        <end position="265"/>
    </location>
</feature>
<comment type="caution">
    <text evidence="2">The sequence shown here is derived from an EMBL/GenBank/DDBJ whole genome shotgun (WGS) entry which is preliminary data.</text>
</comment>
<organism evidence="2 3">
    <name type="scientific">Xylaria multiplex</name>
    <dbReference type="NCBI Taxonomy" id="323545"/>
    <lineage>
        <taxon>Eukaryota</taxon>
        <taxon>Fungi</taxon>
        <taxon>Dikarya</taxon>
        <taxon>Ascomycota</taxon>
        <taxon>Pezizomycotina</taxon>
        <taxon>Sordariomycetes</taxon>
        <taxon>Xylariomycetidae</taxon>
        <taxon>Xylariales</taxon>
        <taxon>Xylariaceae</taxon>
        <taxon>Xylaria</taxon>
    </lineage>
</organism>
<reference evidence="2 3" key="1">
    <citation type="submission" date="2019-12" db="EMBL/GenBank/DDBJ databases">
        <title>Draft genome sequence of the ascomycete Xylaria multiplex DSM 110363.</title>
        <authorList>
            <person name="Buettner E."/>
            <person name="Kellner H."/>
        </authorList>
    </citation>
    <scope>NUCLEOTIDE SEQUENCE [LARGE SCALE GENOMIC DNA]</scope>
    <source>
        <strain evidence="2 3">DSM 110363</strain>
    </source>
</reference>
<dbReference type="OrthoDB" id="4765174at2759"/>
<feature type="compositionally biased region" description="Low complexity" evidence="1">
    <location>
        <begin position="351"/>
        <end position="364"/>
    </location>
</feature>
<evidence type="ECO:0000256" key="1">
    <source>
        <dbReference type="SAM" id="MobiDB-lite"/>
    </source>
</evidence>
<feature type="compositionally biased region" description="Acidic residues" evidence="1">
    <location>
        <begin position="491"/>
        <end position="503"/>
    </location>
</feature>
<feature type="compositionally biased region" description="Basic and acidic residues" evidence="1">
    <location>
        <begin position="106"/>
        <end position="137"/>
    </location>
</feature>
<evidence type="ECO:0000313" key="3">
    <source>
        <dbReference type="Proteomes" id="UP000481858"/>
    </source>
</evidence>
<dbReference type="InParanoid" id="A0A7C8IRQ1"/>